<dbReference type="InterPro" id="IPR020843">
    <property type="entry name" value="ER"/>
</dbReference>
<dbReference type="AlphaFoldDB" id="A0A6L3Y6D8"/>
<keyword evidence="1" id="KW-0521">NADP</keyword>
<dbReference type="Gene3D" id="3.90.180.10">
    <property type="entry name" value="Medium-chain alcohol dehydrogenases, catalytic domain"/>
    <property type="match status" value="1"/>
</dbReference>
<dbReference type="Pfam" id="PF08240">
    <property type="entry name" value="ADH_N"/>
    <property type="match status" value="1"/>
</dbReference>
<dbReference type="GO" id="GO:0070402">
    <property type="term" value="F:NADPH binding"/>
    <property type="evidence" value="ECO:0007669"/>
    <property type="project" value="TreeGrafter"/>
</dbReference>
<keyword evidence="2" id="KW-0560">Oxidoreductase</keyword>
<protein>
    <submittedName>
        <fullName evidence="4">Quinone oxidoreductase</fullName>
    </submittedName>
</protein>
<dbReference type="InterPro" id="IPR013149">
    <property type="entry name" value="ADH-like_C"/>
</dbReference>
<dbReference type="Proteomes" id="UP000481643">
    <property type="component" value="Unassembled WGS sequence"/>
</dbReference>
<dbReference type="InterPro" id="IPR013154">
    <property type="entry name" value="ADH-like_N"/>
</dbReference>
<dbReference type="RefSeq" id="WP_151653470.1">
    <property type="nucleotide sequence ID" value="NZ_JAKVTF010000001.1"/>
</dbReference>
<dbReference type="Pfam" id="PF00107">
    <property type="entry name" value="ADH_zinc_N"/>
    <property type="match status" value="1"/>
</dbReference>
<dbReference type="SUPFAM" id="SSF50129">
    <property type="entry name" value="GroES-like"/>
    <property type="match status" value="1"/>
</dbReference>
<sequence length="324" mass="33755">MDYEIILNATGEAGLLQTVQHTPRSPGAGEIRIRHEAIGVNFVDIYHRTGLYPLPSFPAVLGVEGAGVVEAVGSDVTDLKPGDRVAYAGLPVGAYASTRLLPAQRALLLPDTISAQSAAAAMLRGLTTHMLLTDTFPVGPDTIMLVHAAAGGLGTLLTRWGKTLGATVIGTVSSEDKAETARENGADHVLVGRDCDFITATRRLTNGLGVHVAYDGIGGETVAKTAQCVRHLGTLASIGQAGGRISEAVIDALGNQADLSFVRPSVIAYINDLDNYRNSASRLFGMMEKGLAGTVGTTYALTETVEAHRALETGKSSGSLLLIP</sequence>
<dbReference type="InterPro" id="IPR036291">
    <property type="entry name" value="NAD(P)-bd_dom_sf"/>
</dbReference>
<dbReference type="CDD" id="cd05286">
    <property type="entry name" value="QOR2"/>
    <property type="match status" value="1"/>
</dbReference>
<accession>A0A6L3Y6D8</accession>
<feature type="domain" description="Enoyl reductase (ER)" evidence="3">
    <location>
        <begin position="14"/>
        <end position="322"/>
    </location>
</feature>
<dbReference type="InterPro" id="IPR047618">
    <property type="entry name" value="QOR-like"/>
</dbReference>
<evidence type="ECO:0000313" key="5">
    <source>
        <dbReference type="Proteomes" id="UP000481643"/>
    </source>
</evidence>
<comment type="caution">
    <text evidence="4">The sequence shown here is derived from an EMBL/GenBank/DDBJ whole genome shotgun (WGS) entry which is preliminary data.</text>
</comment>
<dbReference type="PANTHER" id="PTHR48106:SF13">
    <property type="entry name" value="QUINONE OXIDOREDUCTASE-RELATED"/>
    <property type="match status" value="1"/>
</dbReference>
<dbReference type="EMBL" id="WBVX01000036">
    <property type="protein sequence ID" value="KAB2678161.1"/>
    <property type="molecule type" value="Genomic_DNA"/>
</dbReference>
<dbReference type="Gene3D" id="3.40.50.720">
    <property type="entry name" value="NAD(P)-binding Rossmann-like Domain"/>
    <property type="match status" value="1"/>
</dbReference>
<name>A0A6L3Y6D8_9HYPH</name>
<dbReference type="GO" id="GO:0005829">
    <property type="term" value="C:cytosol"/>
    <property type="evidence" value="ECO:0007669"/>
    <property type="project" value="TreeGrafter"/>
</dbReference>
<proteinExistence type="predicted"/>
<dbReference type="GO" id="GO:0035925">
    <property type="term" value="F:mRNA 3'-UTR AU-rich region binding"/>
    <property type="evidence" value="ECO:0007669"/>
    <property type="project" value="TreeGrafter"/>
</dbReference>
<organism evidence="4 5">
    <name type="scientific">Brucella tritici</name>
    <dbReference type="NCBI Taxonomy" id="94626"/>
    <lineage>
        <taxon>Bacteria</taxon>
        <taxon>Pseudomonadati</taxon>
        <taxon>Pseudomonadota</taxon>
        <taxon>Alphaproteobacteria</taxon>
        <taxon>Hyphomicrobiales</taxon>
        <taxon>Brucellaceae</taxon>
        <taxon>Brucella/Ochrobactrum group</taxon>
        <taxon>Brucella</taxon>
    </lineage>
</organism>
<dbReference type="GO" id="GO:0003960">
    <property type="term" value="F:quinone reductase (NADPH) activity"/>
    <property type="evidence" value="ECO:0007669"/>
    <property type="project" value="InterPro"/>
</dbReference>
<dbReference type="PANTHER" id="PTHR48106">
    <property type="entry name" value="QUINONE OXIDOREDUCTASE PIG3-RELATED"/>
    <property type="match status" value="1"/>
</dbReference>
<evidence type="ECO:0000256" key="2">
    <source>
        <dbReference type="ARBA" id="ARBA00023002"/>
    </source>
</evidence>
<evidence type="ECO:0000313" key="4">
    <source>
        <dbReference type="EMBL" id="KAB2678161.1"/>
    </source>
</evidence>
<evidence type="ECO:0000259" key="3">
    <source>
        <dbReference type="SMART" id="SM00829"/>
    </source>
</evidence>
<reference evidence="4 5" key="1">
    <citation type="submission" date="2019-09" db="EMBL/GenBank/DDBJ databases">
        <title>Taxonomic organization of the family Brucellaceae based on a phylogenomic approach.</title>
        <authorList>
            <person name="Leclercq S."/>
            <person name="Cloeckaert A."/>
            <person name="Zygmunt M.S."/>
        </authorList>
    </citation>
    <scope>NUCLEOTIDE SEQUENCE [LARGE SCALE GENOMIC DNA]</scope>
    <source>
        <strain evidence="4 5">WS1830</strain>
    </source>
</reference>
<evidence type="ECO:0000256" key="1">
    <source>
        <dbReference type="ARBA" id="ARBA00022857"/>
    </source>
</evidence>
<gene>
    <name evidence="4" type="ORF">F9L08_24140</name>
</gene>
<dbReference type="InterPro" id="IPR011032">
    <property type="entry name" value="GroES-like_sf"/>
</dbReference>
<dbReference type="SMART" id="SM00829">
    <property type="entry name" value="PKS_ER"/>
    <property type="match status" value="1"/>
</dbReference>
<dbReference type="SUPFAM" id="SSF51735">
    <property type="entry name" value="NAD(P)-binding Rossmann-fold domains"/>
    <property type="match status" value="1"/>
</dbReference>